<reference evidence="8 9" key="1">
    <citation type="journal article" date="2019" name="Philos. Trans. R. Soc. Lond., B, Biol. Sci.">
        <title>Ant behaviour and brain gene expression of defending hosts depend on the ecological success of the intruding social parasite.</title>
        <authorList>
            <person name="Kaur R."/>
            <person name="Stoldt M."/>
            <person name="Jongepier E."/>
            <person name="Feldmeyer B."/>
            <person name="Menzel F."/>
            <person name="Bornberg-Bauer E."/>
            <person name="Foitzik S."/>
        </authorList>
    </citation>
    <scope>NUCLEOTIDE SEQUENCE [LARGE SCALE GENOMIC DNA]</scope>
    <source>
        <tissue evidence="8">Whole body</tissue>
    </source>
</reference>
<evidence type="ECO:0000256" key="5">
    <source>
        <dbReference type="ARBA" id="ARBA00025109"/>
    </source>
</evidence>
<evidence type="ECO:0000256" key="6">
    <source>
        <dbReference type="RuleBase" id="RU361224"/>
    </source>
</evidence>
<evidence type="ECO:0000256" key="4">
    <source>
        <dbReference type="ARBA" id="ARBA00023203"/>
    </source>
</evidence>
<keyword evidence="2" id="KW-0677">Repeat</keyword>
<dbReference type="GO" id="GO:0051015">
    <property type="term" value="F:actin filament binding"/>
    <property type="evidence" value="ECO:0007669"/>
    <property type="project" value="TreeGrafter"/>
</dbReference>
<protein>
    <recommendedName>
        <fullName evidence="6">Calponin</fullName>
    </recommendedName>
</protein>
<dbReference type="InterPro" id="IPR036872">
    <property type="entry name" value="CH_dom_sf"/>
</dbReference>
<dbReference type="CDD" id="cd21207">
    <property type="entry name" value="CH_dMP20-like"/>
    <property type="match status" value="1"/>
</dbReference>
<comment type="function">
    <text evidence="5 6">Thin filament-associated protein that is implicated in the regulation and modulation of smooth muscle contraction. It is capable of binding to actin, calmodulin and tropomyosin. The interaction of calponin with actin inhibits the actomyosin Mg-ATPase activity.</text>
</comment>
<sequence length="262" mass="30090">MNTIRNYVLFFYPLYVKRKHVFFRKTTCIPNSLRYSGILEDLQKPRYPTSKQQYVRILRFAYHFAQLAGKRSPEQEKEAQEWIESILGKKFPPGESFEDVLKDGQVLCHLMNKLSPGSVPKINTTGGQFKMMENINLFQKALKDYGVDDVDVFQTVDLWEKKDIAQVVTTLFALGRTVRFIIIIITNFYKNFTTIFFVQTYKHPEWKGPYLGPKPSDECKRDFSEEQLRAGQTVIGLQAGSNKGATQAGQNIGAGRKILLGK</sequence>
<dbReference type="GO" id="GO:0031032">
    <property type="term" value="P:actomyosin structure organization"/>
    <property type="evidence" value="ECO:0007669"/>
    <property type="project" value="InterPro"/>
</dbReference>
<dbReference type="PANTHER" id="PTHR47385:SF24">
    <property type="entry name" value="MUSCLE-SPECIFIC PROTEIN 20"/>
    <property type="match status" value="1"/>
</dbReference>
<dbReference type="InterPro" id="IPR001997">
    <property type="entry name" value="Calponin/LIMCH1"/>
</dbReference>
<evidence type="ECO:0000313" key="8">
    <source>
        <dbReference type="EMBL" id="TGZ50774.1"/>
    </source>
</evidence>
<dbReference type="PRINTS" id="PR00888">
    <property type="entry name" value="SM22CALPONIN"/>
</dbReference>
<dbReference type="SUPFAM" id="SSF47576">
    <property type="entry name" value="Calponin-homology domain, CH-domain"/>
    <property type="match status" value="1"/>
</dbReference>
<dbReference type="PANTHER" id="PTHR47385">
    <property type="entry name" value="CALPONIN"/>
    <property type="match status" value="1"/>
</dbReference>
<dbReference type="Proteomes" id="UP000310200">
    <property type="component" value="Unassembled WGS sequence"/>
</dbReference>
<dbReference type="Pfam" id="PF00402">
    <property type="entry name" value="Calponin"/>
    <property type="match status" value="1"/>
</dbReference>
<dbReference type="EMBL" id="QBLH01001859">
    <property type="protein sequence ID" value="TGZ50774.1"/>
    <property type="molecule type" value="Genomic_DNA"/>
</dbReference>
<dbReference type="InterPro" id="IPR003096">
    <property type="entry name" value="SM22_calponin"/>
</dbReference>
<dbReference type="InterPro" id="IPR000557">
    <property type="entry name" value="Calponin_repeat"/>
</dbReference>
<dbReference type="GO" id="GO:0005516">
    <property type="term" value="F:calmodulin binding"/>
    <property type="evidence" value="ECO:0007669"/>
    <property type="project" value="UniProtKB-KW"/>
</dbReference>
<keyword evidence="4 6" id="KW-0009">Actin-binding</keyword>
<accession>A0A4V3SAY4</accession>
<dbReference type="STRING" id="300112.A0A4V3SAY4"/>
<gene>
    <name evidence="8" type="ORF">DBV15_01745</name>
</gene>
<dbReference type="PROSITE" id="PS50021">
    <property type="entry name" value="CH"/>
    <property type="match status" value="1"/>
</dbReference>
<dbReference type="Gene3D" id="1.10.418.10">
    <property type="entry name" value="Calponin-like domain"/>
    <property type="match status" value="1"/>
</dbReference>
<evidence type="ECO:0000256" key="2">
    <source>
        <dbReference type="ARBA" id="ARBA00022737"/>
    </source>
</evidence>
<feature type="domain" description="Calponin-homology (CH)" evidence="7">
    <location>
        <begin position="73"/>
        <end position="178"/>
    </location>
</feature>
<dbReference type="PRINTS" id="PR00889">
    <property type="entry name" value="CALPONIN"/>
</dbReference>
<dbReference type="Pfam" id="PF00307">
    <property type="entry name" value="CH"/>
    <property type="match status" value="1"/>
</dbReference>
<keyword evidence="3 6" id="KW-0112">Calmodulin-binding</keyword>
<evidence type="ECO:0000256" key="3">
    <source>
        <dbReference type="ARBA" id="ARBA00022860"/>
    </source>
</evidence>
<dbReference type="InterPro" id="IPR001715">
    <property type="entry name" value="CH_dom"/>
</dbReference>
<dbReference type="InterPro" id="IPR050606">
    <property type="entry name" value="Calponin-like"/>
</dbReference>
<proteinExistence type="inferred from homology"/>
<keyword evidence="9" id="KW-1185">Reference proteome</keyword>
<dbReference type="GO" id="GO:0015629">
    <property type="term" value="C:actin cytoskeleton"/>
    <property type="evidence" value="ECO:0007669"/>
    <property type="project" value="TreeGrafter"/>
</dbReference>
<comment type="caution">
    <text evidence="8">The sequence shown here is derived from an EMBL/GenBank/DDBJ whole genome shotgun (WGS) entry which is preliminary data.</text>
</comment>
<dbReference type="PROSITE" id="PS51122">
    <property type="entry name" value="CALPONIN_2"/>
    <property type="match status" value="1"/>
</dbReference>
<evidence type="ECO:0000313" key="9">
    <source>
        <dbReference type="Proteomes" id="UP000310200"/>
    </source>
</evidence>
<evidence type="ECO:0000259" key="7">
    <source>
        <dbReference type="PROSITE" id="PS50021"/>
    </source>
</evidence>
<evidence type="ECO:0000256" key="1">
    <source>
        <dbReference type="ARBA" id="ARBA00009631"/>
    </source>
</evidence>
<dbReference type="SMART" id="SM00033">
    <property type="entry name" value="CH"/>
    <property type="match status" value="1"/>
</dbReference>
<dbReference type="GO" id="GO:0007015">
    <property type="term" value="P:actin filament organization"/>
    <property type="evidence" value="ECO:0007669"/>
    <property type="project" value="TreeGrafter"/>
</dbReference>
<dbReference type="PROSITE" id="PS01052">
    <property type="entry name" value="CALPONIN_1"/>
    <property type="match status" value="1"/>
</dbReference>
<name>A0A4V3SAY4_9HYME</name>
<organism evidence="8 9">
    <name type="scientific">Temnothorax longispinosus</name>
    <dbReference type="NCBI Taxonomy" id="300112"/>
    <lineage>
        <taxon>Eukaryota</taxon>
        <taxon>Metazoa</taxon>
        <taxon>Ecdysozoa</taxon>
        <taxon>Arthropoda</taxon>
        <taxon>Hexapoda</taxon>
        <taxon>Insecta</taxon>
        <taxon>Pterygota</taxon>
        <taxon>Neoptera</taxon>
        <taxon>Endopterygota</taxon>
        <taxon>Hymenoptera</taxon>
        <taxon>Apocrita</taxon>
        <taxon>Aculeata</taxon>
        <taxon>Formicoidea</taxon>
        <taxon>Formicidae</taxon>
        <taxon>Myrmicinae</taxon>
        <taxon>Temnothorax</taxon>
    </lineage>
</organism>
<comment type="similarity">
    <text evidence="1 6">Belongs to the calponin family.</text>
</comment>
<dbReference type="AlphaFoldDB" id="A0A4V3SAY4"/>